<evidence type="ECO:0000313" key="11">
    <source>
        <dbReference type="Proteomes" id="UP001328733"/>
    </source>
</evidence>
<keyword evidence="8 9" id="KW-0813">Transport</keyword>
<feature type="transmembrane region" description="Helical" evidence="8">
    <location>
        <begin position="329"/>
        <end position="355"/>
    </location>
</feature>
<feature type="transmembrane region" description="Helical" evidence="8">
    <location>
        <begin position="55"/>
        <end position="83"/>
    </location>
</feature>
<keyword evidence="4 8" id="KW-0133">Cell shape</keyword>
<protein>
    <recommendedName>
        <fullName evidence="8">Probable lipid II flippase MurJ</fullName>
    </recommendedName>
</protein>
<keyword evidence="3 8" id="KW-0812">Transmembrane</keyword>
<dbReference type="EMBL" id="JBAFSM010000046">
    <property type="protein sequence ID" value="MEG3439333.1"/>
    <property type="molecule type" value="Genomic_DNA"/>
</dbReference>
<dbReference type="GO" id="GO:0009252">
    <property type="term" value="P:peptidoglycan biosynthetic process"/>
    <property type="evidence" value="ECO:0007669"/>
    <property type="project" value="UniProtKB-UniRule"/>
</dbReference>
<dbReference type="PIRSF" id="PIRSF002869">
    <property type="entry name" value="MviN"/>
    <property type="match status" value="1"/>
</dbReference>
<evidence type="ECO:0000256" key="2">
    <source>
        <dbReference type="ARBA" id="ARBA00022475"/>
    </source>
</evidence>
<dbReference type="GO" id="GO:0015648">
    <property type="term" value="F:lipid-linked peptidoglycan transporter activity"/>
    <property type="evidence" value="ECO:0007669"/>
    <property type="project" value="UniProtKB-UniRule"/>
</dbReference>
<dbReference type="Proteomes" id="UP001328733">
    <property type="component" value="Unassembled WGS sequence"/>
</dbReference>
<feature type="transmembrane region" description="Helical" evidence="8">
    <location>
        <begin position="15"/>
        <end position="35"/>
    </location>
</feature>
<feature type="transmembrane region" description="Helical" evidence="8">
    <location>
        <begin position="459"/>
        <end position="481"/>
    </location>
</feature>
<feature type="transmembrane region" description="Helical" evidence="8">
    <location>
        <begin position="165"/>
        <end position="187"/>
    </location>
</feature>
<evidence type="ECO:0000256" key="4">
    <source>
        <dbReference type="ARBA" id="ARBA00022960"/>
    </source>
</evidence>
<keyword evidence="6 8" id="KW-1133">Transmembrane helix</keyword>
<accession>A0AAW9QQJ2</accession>
<feature type="transmembrane region" description="Helical" evidence="8">
    <location>
        <begin position="139"/>
        <end position="159"/>
    </location>
</feature>
<comment type="subcellular location">
    <subcellularLocation>
        <location evidence="1 8">Cell membrane</location>
        <topology evidence="1 8">Multi-pass membrane protein</topology>
    </subcellularLocation>
</comment>
<feature type="transmembrane region" description="Helical" evidence="8">
    <location>
        <begin position="103"/>
        <end position="127"/>
    </location>
</feature>
<dbReference type="PRINTS" id="PR01806">
    <property type="entry name" value="VIRFACTRMVIN"/>
</dbReference>
<dbReference type="HAMAP" id="MF_02078">
    <property type="entry name" value="MurJ_MviN"/>
    <property type="match status" value="1"/>
</dbReference>
<evidence type="ECO:0000256" key="3">
    <source>
        <dbReference type="ARBA" id="ARBA00022692"/>
    </source>
</evidence>
<keyword evidence="11" id="KW-1185">Reference proteome</keyword>
<evidence type="ECO:0000256" key="9">
    <source>
        <dbReference type="PIRNR" id="PIRNR002869"/>
    </source>
</evidence>
<feature type="transmembrane region" description="Helical" evidence="8">
    <location>
        <begin position="367"/>
        <end position="384"/>
    </location>
</feature>
<dbReference type="GO" id="GO:0071555">
    <property type="term" value="P:cell wall organization"/>
    <property type="evidence" value="ECO:0007669"/>
    <property type="project" value="UniProtKB-UniRule"/>
</dbReference>
<keyword evidence="7 8" id="KW-0472">Membrane</keyword>
<comment type="caution">
    <text evidence="10">The sequence shown here is derived from an EMBL/GenBank/DDBJ whole genome shotgun (WGS) entry which is preliminary data.</text>
</comment>
<feature type="transmembrane region" description="Helical" evidence="8">
    <location>
        <begin position="199"/>
        <end position="220"/>
    </location>
</feature>
<evidence type="ECO:0000256" key="8">
    <source>
        <dbReference type="HAMAP-Rule" id="MF_02078"/>
    </source>
</evidence>
<name>A0AAW9QQJ2_9CHRO</name>
<feature type="transmembrane region" description="Helical" evidence="8">
    <location>
        <begin position="427"/>
        <end position="447"/>
    </location>
</feature>
<evidence type="ECO:0000256" key="7">
    <source>
        <dbReference type="ARBA" id="ARBA00023136"/>
    </source>
</evidence>
<reference evidence="10 11" key="1">
    <citation type="submission" date="2024-01" db="EMBL/GenBank/DDBJ databases">
        <title>Genomic insights into the taxonomy and metabolism of the cyanobacterium Pannus brasiliensis CCIBt3594.</title>
        <authorList>
            <person name="Machado M."/>
            <person name="Botero N.B."/>
            <person name="Andreote A.P.D."/>
            <person name="Feitosa A.M.T."/>
            <person name="Popin R."/>
            <person name="Sivonen K."/>
            <person name="Fiore M.F."/>
        </authorList>
    </citation>
    <scope>NUCLEOTIDE SEQUENCE [LARGE SCALE GENOMIC DNA]</scope>
    <source>
        <strain evidence="10 11">CCIBt3594</strain>
    </source>
</reference>
<comment type="function">
    <text evidence="8 9">Involved in peptidoglycan biosynthesis. Transports lipid-linked peptidoglycan precursors from the inner to the outer leaflet of the cytoplasmic membrane.</text>
</comment>
<keyword evidence="8 9" id="KW-0961">Cell wall biogenesis/degradation</keyword>
<feature type="transmembrane region" description="Helical" evidence="8">
    <location>
        <begin position="285"/>
        <end position="309"/>
    </location>
</feature>
<dbReference type="CDD" id="cd13123">
    <property type="entry name" value="MATE_MurJ_like"/>
    <property type="match status" value="1"/>
</dbReference>
<comment type="pathway">
    <text evidence="8">Cell wall biogenesis; peptidoglycan biosynthesis.</text>
</comment>
<dbReference type="InterPro" id="IPR004268">
    <property type="entry name" value="MurJ"/>
</dbReference>
<dbReference type="PANTHER" id="PTHR43486">
    <property type="entry name" value="LIPID II FLIPPASE MURJ-RELATED"/>
    <property type="match status" value="1"/>
</dbReference>
<proteinExistence type="inferred from homology"/>
<dbReference type="RefSeq" id="WP_332866819.1">
    <property type="nucleotide sequence ID" value="NZ_JBAFSM010000046.1"/>
</dbReference>
<evidence type="ECO:0000313" key="10">
    <source>
        <dbReference type="EMBL" id="MEG3439333.1"/>
    </source>
</evidence>
<feature type="transmembrane region" description="Helical" evidence="8">
    <location>
        <begin position="493"/>
        <end position="513"/>
    </location>
</feature>
<evidence type="ECO:0000256" key="1">
    <source>
        <dbReference type="ARBA" id="ARBA00004651"/>
    </source>
</evidence>
<dbReference type="GO" id="GO:0008360">
    <property type="term" value="P:regulation of cell shape"/>
    <property type="evidence" value="ECO:0007669"/>
    <property type="project" value="UniProtKB-UniRule"/>
</dbReference>
<comment type="similarity">
    <text evidence="8 9">Belongs to the MurJ/MviN family.</text>
</comment>
<evidence type="ECO:0000256" key="5">
    <source>
        <dbReference type="ARBA" id="ARBA00022984"/>
    </source>
</evidence>
<dbReference type="Pfam" id="PF03023">
    <property type="entry name" value="MurJ"/>
    <property type="match status" value="1"/>
</dbReference>
<dbReference type="PANTHER" id="PTHR43486:SF1">
    <property type="entry name" value="LIPID II FLIPPASE MURJ-RELATED"/>
    <property type="match status" value="1"/>
</dbReference>
<gene>
    <name evidence="8 10" type="primary">murJ</name>
    <name evidence="10" type="ORF">V0288_19560</name>
</gene>
<dbReference type="NCBIfam" id="TIGR01695">
    <property type="entry name" value="murJ_mviN"/>
    <property type="match status" value="1"/>
</dbReference>
<dbReference type="GO" id="GO:0005886">
    <property type="term" value="C:plasma membrane"/>
    <property type="evidence" value="ECO:0007669"/>
    <property type="project" value="UniProtKB-SubCell"/>
</dbReference>
<sequence length="537" mass="58045">MPRGVAISTPANRSLANIAGIVAAATLISKIFGLFREQVIAAAYGVGPVVNAYAYAYVIPGFLLILLGGINGPFHSALISVLAKRDKSEAAPIVETVTTLTTVFLGFLTVILIAFAGNFIDLLAPGLQEPARSIAVQQLQIMAPMAILAGLIGIGFGTLNASDQYWLPGLSPLFSSLAVIVGVGILFWQLGSQIDSPRYLQLGSFVLAGGTLIGAIWQWLAQVGAQVKAGMGKIRLRWDWRIPGVSDVLRVLIPATLSSGMLHINVYTDLFFASYIPNAAASMRYASFIVLTPLGIVSNMILVPFMPVFSRLTEPEKRGELKDRIRQGLVLTALTMLPFTAIFIALAFPVVQIIYQRGAFNLAASREVVPVLMAYGFGMFFYLGRDVLVRVFYALGDGDTPFKVSMLNIFLNGLLDFLFYKPFGTPGLVLATVGVNITSMVIFTVILHRRLGGLPLGEWIFTLSGLALITLLSGVASWGVTWGWERSIGHGNLLLQLLELGIAVTVAVGFFLLGATRLQLPELEILISRVRKKVFRK</sequence>
<dbReference type="AlphaFoldDB" id="A0AAW9QQJ2"/>
<keyword evidence="2 8" id="KW-1003">Cell membrane</keyword>
<organism evidence="10 11">
    <name type="scientific">Pannus brasiliensis CCIBt3594</name>
    <dbReference type="NCBI Taxonomy" id="1427578"/>
    <lineage>
        <taxon>Bacteria</taxon>
        <taxon>Bacillati</taxon>
        <taxon>Cyanobacteriota</taxon>
        <taxon>Cyanophyceae</taxon>
        <taxon>Oscillatoriophycideae</taxon>
        <taxon>Chroococcales</taxon>
        <taxon>Microcystaceae</taxon>
        <taxon>Pannus</taxon>
    </lineage>
</organism>
<evidence type="ECO:0000256" key="6">
    <source>
        <dbReference type="ARBA" id="ARBA00022989"/>
    </source>
</evidence>
<keyword evidence="5 8" id="KW-0573">Peptidoglycan synthesis</keyword>